<dbReference type="Pfam" id="PF08450">
    <property type="entry name" value="SGL"/>
    <property type="match status" value="1"/>
</dbReference>
<dbReference type="KEGG" id="bbet:F8237_33395"/>
<feature type="binding site" evidence="3">
    <location>
        <position position="154"/>
    </location>
    <ligand>
        <name>a divalent metal cation</name>
        <dbReference type="ChEBI" id="CHEBI:60240"/>
    </ligand>
</feature>
<dbReference type="RefSeq" id="WP_151650271.1">
    <property type="nucleotide sequence ID" value="NZ_CP044543.1"/>
</dbReference>
<sequence length="312" mass="34496">MTMNSIPVHRVEIAVASTDILGETPLWCDQSRKLWWVDIDGRLHQSFDPATGAHHVSSHDGQFLGSQALTADGSHLLAQDLRVTRRSSVDACPDQFCEVENGPDNRLNDGRVDARGRLWIGTMDNQLHRPNGSLYQVTGDGQVKRVFSDVIVTNGIAFAPDNRTLYFTDTRRFRTWAFDFDLDDGVIDNRRLFADYSASGERPDGACVDVDGGLWTAFFSGGRIARYRPDGQIDTIIPLPVTNPTCLCFGGDDLKTLFVTTARKFLDPQRLSIEPQAGQVLAIHGVAQGLPEHRFSISGIVDQSSTHARART</sequence>
<evidence type="ECO:0000259" key="4">
    <source>
        <dbReference type="Pfam" id="PF08450"/>
    </source>
</evidence>
<feature type="binding site" evidence="3">
    <location>
        <position position="204"/>
    </location>
    <ligand>
        <name>a divalent metal cation</name>
        <dbReference type="ChEBI" id="CHEBI:60240"/>
    </ligand>
</feature>
<evidence type="ECO:0000313" key="5">
    <source>
        <dbReference type="EMBL" id="QFI76866.1"/>
    </source>
</evidence>
<proteinExistence type="inferred from homology"/>
<gene>
    <name evidence="5" type="ORF">F8237_33395</name>
</gene>
<organism evidence="5 6">
    <name type="scientific">Bradyrhizobium betae</name>
    <dbReference type="NCBI Taxonomy" id="244734"/>
    <lineage>
        <taxon>Bacteria</taxon>
        <taxon>Pseudomonadati</taxon>
        <taxon>Pseudomonadota</taxon>
        <taxon>Alphaproteobacteria</taxon>
        <taxon>Hyphomicrobiales</taxon>
        <taxon>Nitrobacteraceae</taxon>
        <taxon>Bradyrhizobium</taxon>
    </lineage>
</organism>
<comment type="cofactor">
    <cofactor evidence="3">
        <name>Zn(2+)</name>
        <dbReference type="ChEBI" id="CHEBI:29105"/>
    </cofactor>
    <text evidence="3">Binds 1 divalent metal cation per subunit.</text>
</comment>
<reference evidence="6" key="1">
    <citation type="submission" date="2019-10" db="EMBL/GenBank/DDBJ databases">
        <title>Complete Genome Sequence of Bradyrhizobium betae type strain PL7HG1T.</title>
        <authorList>
            <person name="Bromfield E.S.P."/>
            <person name="Cloutier S."/>
        </authorList>
    </citation>
    <scope>NUCLEOTIDE SEQUENCE [LARGE SCALE GENOMIC DNA]</scope>
    <source>
        <strain evidence="6">PL7HG1</strain>
    </source>
</reference>
<dbReference type="EMBL" id="CP044543">
    <property type="protein sequence ID" value="QFI76866.1"/>
    <property type="molecule type" value="Genomic_DNA"/>
</dbReference>
<evidence type="ECO:0000313" key="6">
    <source>
        <dbReference type="Proteomes" id="UP000325641"/>
    </source>
</evidence>
<keyword evidence="3" id="KW-0479">Metal-binding</keyword>
<dbReference type="PANTHER" id="PTHR10907">
    <property type="entry name" value="REGUCALCIN"/>
    <property type="match status" value="1"/>
</dbReference>
<dbReference type="InterPro" id="IPR005511">
    <property type="entry name" value="SMP-30"/>
</dbReference>
<dbReference type="InterPro" id="IPR013658">
    <property type="entry name" value="SGL"/>
</dbReference>
<dbReference type="GO" id="GO:0004341">
    <property type="term" value="F:gluconolactonase activity"/>
    <property type="evidence" value="ECO:0007669"/>
    <property type="project" value="TreeGrafter"/>
</dbReference>
<dbReference type="GO" id="GO:0005509">
    <property type="term" value="F:calcium ion binding"/>
    <property type="evidence" value="ECO:0007669"/>
    <property type="project" value="TreeGrafter"/>
</dbReference>
<name>A0A5P6PF18_9BRAD</name>
<feature type="binding site" evidence="3">
    <location>
        <position position="23"/>
    </location>
    <ligand>
        <name>a divalent metal cation</name>
        <dbReference type="ChEBI" id="CHEBI:60240"/>
    </ligand>
</feature>
<evidence type="ECO:0000256" key="1">
    <source>
        <dbReference type="ARBA" id="ARBA00008853"/>
    </source>
</evidence>
<dbReference type="OrthoDB" id="2633250at2"/>
<feature type="binding site" evidence="3">
    <location>
        <position position="106"/>
    </location>
    <ligand>
        <name>substrate</name>
    </ligand>
</feature>
<dbReference type="InterPro" id="IPR011042">
    <property type="entry name" value="6-blade_b-propeller_TolB-like"/>
</dbReference>
<protein>
    <submittedName>
        <fullName evidence="5">SMP-30/gluconolactonase/LRE family protein</fullName>
    </submittedName>
</protein>
<dbReference type="PANTHER" id="PTHR10907:SF47">
    <property type="entry name" value="REGUCALCIN"/>
    <property type="match status" value="1"/>
</dbReference>
<dbReference type="Proteomes" id="UP000325641">
    <property type="component" value="Chromosome"/>
</dbReference>
<keyword evidence="3" id="KW-0862">Zinc</keyword>
<dbReference type="SUPFAM" id="SSF63829">
    <property type="entry name" value="Calcium-dependent phosphotriesterase"/>
    <property type="match status" value="1"/>
</dbReference>
<comment type="similarity">
    <text evidence="1">Belongs to the SMP-30/CGR1 family.</text>
</comment>
<dbReference type="PRINTS" id="PR01790">
    <property type="entry name" value="SMP30FAMILY"/>
</dbReference>
<feature type="active site" description="Proton donor/acceptor" evidence="2">
    <location>
        <position position="204"/>
    </location>
</feature>
<feature type="domain" description="SMP-30/Gluconolactonase/LRE-like region" evidence="4">
    <location>
        <begin position="21"/>
        <end position="263"/>
    </location>
</feature>
<accession>A0A5P6PF18</accession>
<feature type="binding site" evidence="3">
    <location>
        <position position="108"/>
    </location>
    <ligand>
        <name>substrate</name>
    </ligand>
</feature>
<evidence type="ECO:0000256" key="2">
    <source>
        <dbReference type="PIRSR" id="PIRSR605511-1"/>
    </source>
</evidence>
<dbReference type="AlphaFoldDB" id="A0A5P6PF18"/>
<dbReference type="GO" id="GO:0019853">
    <property type="term" value="P:L-ascorbic acid biosynthetic process"/>
    <property type="evidence" value="ECO:0007669"/>
    <property type="project" value="TreeGrafter"/>
</dbReference>
<dbReference type="Gene3D" id="2.120.10.30">
    <property type="entry name" value="TolB, C-terminal domain"/>
    <property type="match status" value="1"/>
</dbReference>
<evidence type="ECO:0000256" key="3">
    <source>
        <dbReference type="PIRSR" id="PIRSR605511-2"/>
    </source>
</evidence>